<organism evidence="13 14">
    <name type="scientific">Achromobacter veterisilvae</name>
    <dbReference type="NCBI Taxonomy" id="2069367"/>
    <lineage>
        <taxon>Bacteria</taxon>
        <taxon>Pseudomonadati</taxon>
        <taxon>Pseudomonadota</taxon>
        <taxon>Betaproteobacteria</taxon>
        <taxon>Burkholderiales</taxon>
        <taxon>Alcaligenaceae</taxon>
        <taxon>Achromobacter</taxon>
    </lineage>
</organism>
<dbReference type="Gene3D" id="1.20.1560.10">
    <property type="entry name" value="ABC transporter type 1, transmembrane domain"/>
    <property type="match status" value="1"/>
</dbReference>
<dbReference type="InterPro" id="IPR039421">
    <property type="entry name" value="Type_1_exporter"/>
</dbReference>
<feature type="transmembrane region" description="Helical" evidence="10">
    <location>
        <begin position="146"/>
        <end position="169"/>
    </location>
</feature>
<evidence type="ECO:0000256" key="6">
    <source>
        <dbReference type="ARBA" id="ARBA00022840"/>
    </source>
</evidence>
<name>A0A446CN61_9BURK</name>
<dbReference type="InterPro" id="IPR003593">
    <property type="entry name" value="AAA+_ATPase"/>
</dbReference>
<dbReference type="SUPFAM" id="SSF52540">
    <property type="entry name" value="P-loop containing nucleoside triphosphate hydrolases"/>
    <property type="match status" value="1"/>
</dbReference>
<dbReference type="GO" id="GO:0016887">
    <property type="term" value="F:ATP hydrolysis activity"/>
    <property type="evidence" value="ECO:0007669"/>
    <property type="project" value="InterPro"/>
</dbReference>
<dbReference type="Gene3D" id="3.40.50.300">
    <property type="entry name" value="P-loop containing nucleotide triphosphate hydrolases"/>
    <property type="match status" value="1"/>
</dbReference>
<dbReference type="PANTHER" id="PTHR24221:SF654">
    <property type="entry name" value="ATP-BINDING CASSETTE SUB-FAMILY B MEMBER 6"/>
    <property type="match status" value="1"/>
</dbReference>
<reference evidence="13 14" key="1">
    <citation type="submission" date="2018-07" db="EMBL/GenBank/DDBJ databases">
        <authorList>
            <person name="Peeters C."/>
        </authorList>
    </citation>
    <scope>NUCLEOTIDE SEQUENCE [LARGE SCALE GENOMIC DNA]</scope>
    <source>
        <strain evidence="13 14">LMG 30378</strain>
    </source>
</reference>
<comment type="subcellular location">
    <subcellularLocation>
        <location evidence="1">Cell membrane</location>
        <topology evidence="1">Multi-pass membrane protein</topology>
    </subcellularLocation>
</comment>
<evidence type="ECO:0000256" key="7">
    <source>
        <dbReference type="ARBA" id="ARBA00022989"/>
    </source>
</evidence>
<dbReference type="Pfam" id="PF00005">
    <property type="entry name" value="ABC_tran"/>
    <property type="match status" value="1"/>
</dbReference>
<evidence type="ECO:0000313" key="14">
    <source>
        <dbReference type="Proteomes" id="UP000289465"/>
    </source>
</evidence>
<evidence type="ECO:0000256" key="3">
    <source>
        <dbReference type="ARBA" id="ARBA00022475"/>
    </source>
</evidence>
<evidence type="ECO:0000256" key="5">
    <source>
        <dbReference type="ARBA" id="ARBA00022741"/>
    </source>
</evidence>
<evidence type="ECO:0000259" key="12">
    <source>
        <dbReference type="PROSITE" id="PS50929"/>
    </source>
</evidence>
<evidence type="ECO:0000256" key="8">
    <source>
        <dbReference type="ARBA" id="ARBA00023136"/>
    </source>
</evidence>
<dbReference type="GO" id="GO:0005886">
    <property type="term" value="C:plasma membrane"/>
    <property type="evidence" value="ECO:0007669"/>
    <property type="project" value="UniProtKB-SubCell"/>
</dbReference>
<dbReference type="SMART" id="SM00382">
    <property type="entry name" value="AAA"/>
    <property type="match status" value="1"/>
</dbReference>
<keyword evidence="4 10" id="KW-0812">Transmembrane</keyword>
<dbReference type="PROSITE" id="PS00211">
    <property type="entry name" value="ABC_TRANSPORTER_1"/>
    <property type="match status" value="1"/>
</dbReference>
<evidence type="ECO:0000256" key="10">
    <source>
        <dbReference type="SAM" id="Phobius"/>
    </source>
</evidence>
<dbReference type="GO" id="GO:0005524">
    <property type="term" value="F:ATP binding"/>
    <property type="evidence" value="ECO:0007669"/>
    <property type="project" value="UniProtKB-KW"/>
</dbReference>
<dbReference type="AlphaFoldDB" id="A0A446CN61"/>
<dbReference type="GO" id="GO:0140359">
    <property type="term" value="F:ABC-type transporter activity"/>
    <property type="evidence" value="ECO:0007669"/>
    <property type="project" value="InterPro"/>
</dbReference>
<accession>A0A446CN61</accession>
<feature type="region of interest" description="Disordered" evidence="9">
    <location>
        <begin position="603"/>
        <end position="628"/>
    </location>
</feature>
<feature type="domain" description="ABC transmembrane type-1" evidence="12">
    <location>
        <begin position="32"/>
        <end position="320"/>
    </location>
</feature>
<evidence type="ECO:0000313" key="13">
    <source>
        <dbReference type="EMBL" id="SSW69310.1"/>
    </source>
</evidence>
<evidence type="ECO:0000256" key="2">
    <source>
        <dbReference type="ARBA" id="ARBA00022448"/>
    </source>
</evidence>
<keyword evidence="5" id="KW-0547">Nucleotide-binding</keyword>
<feature type="domain" description="ABC transporter" evidence="11">
    <location>
        <begin position="354"/>
        <end position="589"/>
    </location>
</feature>
<protein>
    <submittedName>
        <fullName evidence="13">ATM1-type heavy metal exporter</fullName>
    </submittedName>
</protein>
<dbReference type="Proteomes" id="UP000289465">
    <property type="component" value="Unassembled WGS sequence"/>
</dbReference>
<evidence type="ECO:0000256" key="4">
    <source>
        <dbReference type="ARBA" id="ARBA00022692"/>
    </source>
</evidence>
<evidence type="ECO:0000256" key="9">
    <source>
        <dbReference type="SAM" id="MobiDB-lite"/>
    </source>
</evidence>
<dbReference type="PROSITE" id="PS50893">
    <property type="entry name" value="ABC_TRANSPORTER_2"/>
    <property type="match status" value="1"/>
</dbReference>
<dbReference type="OrthoDB" id="8554730at2"/>
<dbReference type="SUPFAM" id="SSF90123">
    <property type="entry name" value="ABC transporter transmembrane region"/>
    <property type="match status" value="1"/>
</dbReference>
<keyword evidence="2" id="KW-0813">Transport</keyword>
<keyword evidence="7 10" id="KW-1133">Transmembrane helix</keyword>
<keyword evidence="3" id="KW-1003">Cell membrane</keyword>
<evidence type="ECO:0000256" key="1">
    <source>
        <dbReference type="ARBA" id="ARBA00004651"/>
    </source>
</evidence>
<sequence>MARKKTDLRGQAFKDVLGFTFRYWRAQPWRTALIVVLALLSSLADVLTPLYAGRLVDAVASGAAGDELVWSAALTSFWLLIALGIGGTLLRQGVFQNIIAFTLKMMNEIVSNAFYRVQRFSTDWHANSFAGSTVRKVTRGMWAVDLLNDTLLIALLPSVVMLVGATALLGAHWPMMGLVVGAGSVLYIAVTATLSLRYVAPAARLGNAWDTRMGGALADSVSCNAVVKAFGAETREEARLDRVVDKWRRRTRRTWIRGTLNGGIQGAMLVAMQAGILGVSLLLWSRDQASVGDITFALTMFFMLQGHLRDVGMHIRNLQRSVNDMEELVALEKQPLGVDDRPGAGEIRVTAGEIRFEDVSFRYGAHDTALYDRFSVRIAPGERVGLVGHSGSGKTTFIKLIQRLYDVNGGRITIDGQDIAQAKQASLRSQIAIVQQEPVLFHRTLAENIAYARPGATQAEIEQAARLASAHDFIVALPKGYDTLVGERGVKLSGGERQRVAIARAFLANAPILILDEATSSLDSESEVLIQRAMDRLMEGRTTLVVAHRLSTVRALDRLLVMDHGRVIEEGSHEALIRLKNGLYRRLFERQALELTKGLRPEELLEDGAAPPAARTEETDDSAYAYAK</sequence>
<dbReference type="GO" id="GO:0034040">
    <property type="term" value="F:ATPase-coupled lipid transmembrane transporter activity"/>
    <property type="evidence" value="ECO:0007669"/>
    <property type="project" value="TreeGrafter"/>
</dbReference>
<dbReference type="PANTHER" id="PTHR24221">
    <property type="entry name" value="ATP-BINDING CASSETTE SUB-FAMILY B"/>
    <property type="match status" value="1"/>
</dbReference>
<dbReference type="EMBL" id="UFQC01000017">
    <property type="protein sequence ID" value="SSW69310.1"/>
    <property type="molecule type" value="Genomic_DNA"/>
</dbReference>
<feature type="transmembrane region" description="Helical" evidence="10">
    <location>
        <begin position="175"/>
        <end position="196"/>
    </location>
</feature>
<keyword evidence="6" id="KW-0067">ATP-binding</keyword>
<dbReference type="InterPro" id="IPR027417">
    <property type="entry name" value="P-loop_NTPase"/>
</dbReference>
<evidence type="ECO:0000259" key="11">
    <source>
        <dbReference type="PROSITE" id="PS50893"/>
    </source>
</evidence>
<keyword evidence="8 10" id="KW-0472">Membrane</keyword>
<dbReference type="RefSeq" id="WP_129242109.1">
    <property type="nucleotide sequence ID" value="NZ_UFQC01000017.1"/>
</dbReference>
<feature type="transmembrane region" description="Helical" evidence="10">
    <location>
        <begin position="68"/>
        <end position="90"/>
    </location>
</feature>
<feature type="transmembrane region" description="Helical" evidence="10">
    <location>
        <begin position="258"/>
        <end position="284"/>
    </location>
</feature>
<dbReference type="InterPro" id="IPR017871">
    <property type="entry name" value="ABC_transporter-like_CS"/>
</dbReference>
<dbReference type="InterPro" id="IPR003439">
    <property type="entry name" value="ABC_transporter-like_ATP-bd"/>
</dbReference>
<gene>
    <name evidence="13" type="primary">atm1_2</name>
    <name evidence="13" type="ORF">AVE30378_03433</name>
</gene>
<dbReference type="InterPro" id="IPR036640">
    <property type="entry name" value="ABC1_TM_sf"/>
</dbReference>
<dbReference type="Pfam" id="PF00664">
    <property type="entry name" value="ABC_membrane"/>
    <property type="match status" value="1"/>
</dbReference>
<proteinExistence type="predicted"/>
<dbReference type="PROSITE" id="PS50929">
    <property type="entry name" value="ABC_TM1F"/>
    <property type="match status" value="1"/>
</dbReference>
<dbReference type="FunFam" id="3.40.50.300:FF:000287">
    <property type="entry name" value="Multidrug ABC transporter ATP-binding protein"/>
    <property type="match status" value="1"/>
</dbReference>
<dbReference type="InterPro" id="IPR011527">
    <property type="entry name" value="ABC1_TM_dom"/>
</dbReference>